<protein>
    <submittedName>
        <fullName evidence="1">Metabolite traffic protein EboE</fullName>
    </submittedName>
</protein>
<organism evidence="1 2">
    <name type="scientific">Kineosporia babensis</name>
    <dbReference type="NCBI Taxonomy" id="499548"/>
    <lineage>
        <taxon>Bacteria</taxon>
        <taxon>Bacillati</taxon>
        <taxon>Actinomycetota</taxon>
        <taxon>Actinomycetes</taxon>
        <taxon>Kineosporiales</taxon>
        <taxon>Kineosporiaceae</taxon>
        <taxon>Kineosporia</taxon>
    </lineage>
</organism>
<accession>A0A9X1SUI7</accession>
<dbReference type="InterPro" id="IPR036237">
    <property type="entry name" value="Xyl_isomerase-like_sf"/>
</dbReference>
<dbReference type="AlphaFoldDB" id="A0A9X1SUI7"/>
<dbReference type="RefSeq" id="WP_231442734.1">
    <property type="nucleotide sequence ID" value="NZ_JAJOMB010000008.1"/>
</dbReference>
<gene>
    <name evidence="1" type="primary">eboE</name>
    <name evidence="1" type="ORF">LR394_16330</name>
</gene>
<name>A0A9X1SUI7_9ACTN</name>
<dbReference type="Proteomes" id="UP001138997">
    <property type="component" value="Unassembled WGS sequence"/>
</dbReference>
<dbReference type="Gene3D" id="3.20.20.150">
    <property type="entry name" value="Divalent-metal-dependent TIM barrel enzymes"/>
    <property type="match status" value="1"/>
</dbReference>
<keyword evidence="2" id="KW-1185">Reference proteome</keyword>
<comment type="caution">
    <text evidence="1">The sequence shown here is derived from an EMBL/GenBank/DDBJ whole genome shotgun (WGS) entry which is preliminary data.</text>
</comment>
<dbReference type="SUPFAM" id="SSF51658">
    <property type="entry name" value="Xylose isomerase-like"/>
    <property type="match status" value="1"/>
</dbReference>
<sequence length="376" mass="42378">MRFRHRDNSLVHLSYCTNMHPAEDLEGIIAQLHNYAGPVRRLLGWPVLGVGLWLPAPAARHLAADPKAVSMLRRTLEVEQLEVVTLNGFPYQAFQAEVVKGAVYRPDWLERARLDYTLDLAVVLHQLLPEDAAEGSISTLPFGWRTRFPEGTASADAAMFHVATELQALAEEWGRPVRLAVEPEPGCVVETMDAGVRSVSRLGVPGWIGMCLDAAHLATQFEDESVLDLCETENVRVYKAQVSNALRVDEPDRKWLSEFAEPRFMHQIRQRDGYGEDDLTEQTGQTFDPEQEWRVHYHLPLDQTERTTQSELRNTLQALVGGQTAKTHHLDVETYTWSVLPGAHRPRSSQELIKGIAGELNWTADRLTELGLEPIR</sequence>
<evidence type="ECO:0000313" key="2">
    <source>
        <dbReference type="Proteomes" id="UP001138997"/>
    </source>
</evidence>
<dbReference type="NCBIfam" id="NF035939">
    <property type="entry name" value="TIM_EboE"/>
    <property type="match status" value="1"/>
</dbReference>
<evidence type="ECO:0000313" key="1">
    <source>
        <dbReference type="EMBL" id="MCD5312476.1"/>
    </source>
</evidence>
<dbReference type="EMBL" id="JAJOMB010000008">
    <property type="protein sequence ID" value="MCD5312476.1"/>
    <property type="molecule type" value="Genomic_DNA"/>
</dbReference>
<reference evidence="1" key="1">
    <citation type="submission" date="2021-11" db="EMBL/GenBank/DDBJ databases">
        <title>Streptomyces corallinus and Kineosporia corallina sp. nov., two new coral-derived marine actinobacteria.</title>
        <authorList>
            <person name="Buangrab K."/>
            <person name="Sutthacheep M."/>
            <person name="Yeemin T."/>
            <person name="Harunari E."/>
            <person name="Igarashi Y."/>
            <person name="Sripreechasak P."/>
            <person name="Kanchanasin P."/>
            <person name="Tanasupawat S."/>
            <person name="Phongsopitanun W."/>
        </authorList>
    </citation>
    <scope>NUCLEOTIDE SEQUENCE</scope>
    <source>
        <strain evidence="1">JCM 31032</strain>
    </source>
</reference>
<proteinExistence type="predicted"/>